<evidence type="ECO:0000313" key="2">
    <source>
        <dbReference type="Proteomes" id="UP001059663"/>
    </source>
</evidence>
<name>A0AC61U673_9MICO</name>
<gene>
    <name evidence="1" type="ORF">LP422_05435</name>
</gene>
<organism evidence="1 2">
    <name type="scientific">Janibacter limosus</name>
    <dbReference type="NCBI Taxonomy" id="53458"/>
    <lineage>
        <taxon>Bacteria</taxon>
        <taxon>Bacillati</taxon>
        <taxon>Actinomycetota</taxon>
        <taxon>Actinomycetes</taxon>
        <taxon>Micrococcales</taxon>
        <taxon>Intrasporangiaceae</taxon>
        <taxon>Janibacter</taxon>
    </lineage>
</organism>
<dbReference type="Proteomes" id="UP001059663">
    <property type="component" value="Chromosome"/>
</dbReference>
<sequence>MTTMKFFTLLRPRPVDRPPAYVPDVDRRLADARRVDPRPAHLSFR</sequence>
<protein>
    <submittedName>
        <fullName evidence="1">Uncharacterized protein</fullName>
    </submittedName>
</protein>
<dbReference type="EMBL" id="CP087977">
    <property type="protein sequence ID" value="UUZ45542.1"/>
    <property type="molecule type" value="Genomic_DNA"/>
</dbReference>
<reference evidence="1" key="1">
    <citation type="submission" date="2021-11" db="EMBL/GenBank/DDBJ databases">
        <title>Study of the species diversity of bacterial strains isolated from a unique natural object - Shulgan-Tash cave (Bashkiria).</title>
        <authorList>
            <person name="Sazanova A.L."/>
            <person name="Chirak E.R."/>
            <person name="Safronova V.I."/>
        </authorList>
    </citation>
    <scope>NUCLEOTIDE SEQUENCE</scope>
    <source>
        <strain evidence="1">P1</strain>
    </source>
</reference>
<accession>A0AC61U673</accession>
<evidence type="ECO:0000313" key="1">
    <source>
        <dbReference type="EMBL" id="UUZ45542.1"/>
    </source>
</evidence>
<proteinExistence type="predicted"/>